<dbReference type="PROSITE" id="PS51253">
    <property type="entry name" value="HTH_CENPB"/>
    <property type="match status" value="1"/>
</dbReference>
<evidence type="ECO:0000256" key="1">
    <source>
        <dbReference type="ARBA" id="ARBA00023125"/>
    </source>
</evidence>
<feature type="non-terminal residue" evidence="3">
    <location>
        <position position="1"/>
    </location>
</feature>
<sequence>KVIFSYLYFIEMKEKRKSYPVNLKLEAINYAKKTSNHAAAQTFNIDHTQISSSSSLYPLAEESLKEWIMNRRLRGIAVTSNNAKRRMISLLTQEFKLSYPDAVYNFKASDRWLDHFMNQFDFSLRRCTKTSQKLPKDLDEK</sequence>
<reference evidence="3" key="1">
    <citation type="submission" date="2021-06" db="EMBL/GenBank/DDBJ databases">
        <authorList>
            <person name="Kallberg Y."/>
            <person name="Tangrot J."/>
            <person name="Rosling A."/>
        </authorList>
    </citation>
    <scope>NUCLEOTIDE SEQUENCE</scope>
    <source>
        <strain evidence="3">IN212</strain>
    </source>
</reference>
<protein>
    <submittedName>
        <fullName evidence="3">8654_t:CDS:1</fullName>
    </submittedName>
</protein>
<dbReference type="AlphaFoldDB" id="A0A9N9NZ68"/>
<dbReference type="GO" id="GO:0003677">
    <property type="term" value="F:DNA binding"/>
    <property type="evidence" value="ECO:0007669"/>
    <property type="project" value="UniProtKB-KW"/>
</dbReference>
<dbReference type="Pfam" id="PF03221">
    <property type="entry name" value="HTH_Tnp_Tc5"/>
    <property type="match status" value="1"/>
</dbReference>
<feature type="domain" description="HTH CENPB-type" evidence="2">
    <location>
        <begin position="48"/>
        <end position="126"/>
    </location>
</feature>
<dbReference type="Proteomes" id="UP000789396">
    <property type="component" value="Unassembled WGS sequence"/>
</dbReference>
<evidence type="ECO:0000259" key="2">
    <source>
        <dbReference type="PROSITE" id="PS51253"/>
    </source>
</evidence>
<dbReference type="InterPro" id="IPR006600">
    <property type="entry name" value="HTH_CenpB_DNA-bd_dom"/>
</dbReference>
<gene>
    <name evidence="3" type="ORF">RFULGI_LOCUS16371</name>
</gene>
<comment type="caution">
    <text evidence="3">The sequence shown here is derived from an EMBL/GenBank/DDBJ whole genome shotgun (WGS) entry which is preliminary data.</text>
</comment>
<feature type="non-terminal residue" evidence="3">
    <location>
        <position position="141"/>
    </location>
</feature>
<proteinExistence type="predicted"/>
<dbReference type="EMBL" id="CAJVPZ010057789">
    <property type="protein sequence ID" value="CAG8787295.1"/>
    <property type="molecule type" value="Genomic_DNA"/>
</dbReference>
<organism evidence="3 4">
    <name type="scientific">Racocetra fulgida</name>
    <dbReference type="NCBI Taxonomy" id="60492"/>
    <lineage>
        <taxon>Eukaryota</taxon>
        <taxon>Fungi</taxon>
        <taxon>Fungi incertae sedis</taxon>
        <taxon>Mucoromycota</taxon>
        <taxon>Glomeromycotina</taxon>
        <taxon>Glomeromycetes</taxon>
        <taxon>Diversisporales</taxon>
        <taxon>Gigasporaceae</taxon>
        <taxon>Racocetra</taxon>
    </lineage>
</organism>
<keyword evidence="1" id="KW-0238">DNA-binding</keyword>
<evidence type="ECO:0000313" key="3">
    <source>
        <dbReference type="EMBL" id="CAG8787295.1"/>
    </source>
</evidence>
<accession>A0A9N9NZ68</accession>
<name>A0A9N9NZ68_9GLOM</name>
<dbReference type="Gene3D" id="1.10.10.60">
    <property type="entry name" value="Homeodomain-like"/>
    <property type="match status" value="1"/>
</dbReference>
<evidence type="ECO:0000313" key="4">
    <source>
        <dbReference type="Proteomes" id="UP000789396"/>
    </source>
</evidence>
<dbReference type="OrthoDB" id="2403652at2759"/>
<keyword evidence="4" id="KW-1185">Reference proteome</keyword>